<dbReference type="InterPro" id="IPR005097">
    <property type="entry name" value="Sacchrp_dh_NADP-bd"/>
</dbReference>
<dbReference type="PANTHER" id="PTHR12286:SF5">
    <property type="entry name" value="SACCHAROPINE DEHYDROGENASE-LIKE OXIDOREDUCTASE"/>
    <property type="match status" value="1"/>
</dbReference>
<evidence type="ECO:0000259" key="3">
    <source>
        <dbReference type="Pfam" id="PF03435"/>
    </source>
</evidence>
<dbReference type="EMBL" id="ML996144">
    <property type="protein sequence ID" value="KAF2734753.1"/>
    <property type="molecule type" value="Genomic_DNA"/>
</dbReference>
<dbReference type="GO" id="GO:0009247">
    <property type="term" value="P:glycolipid biosynthetic process"/>
    <property type="evidence" value="ECO:0007669"/>
    <property type="project" value="TreeGrafter"/>
</dbReference>
<evidence type="ECO:0000256" key="2">
    <source>
        <dbReference type="SAM" id="Phobius"/>
    </source>
</evidence>
<keyword evidence="5" id="KW-1185">Reference proteome</keyword>
<gene>
    <name evidence="4" type="ORF">EJ04DRAFT_576721</name>
</gene>
<keyword evidence="2" id="KW-1133">Transmembrane helix</keyword>
<dbReference type="Gene3D" id="3.40.50.720">
    <property type="entry name" value="NAD(P)-binding Rossmann-like Domain"/>
    <property type="match status" value="1"/>
</dbReference>
<protein>
    <recommendedName>
        <fullName evidence="3">Saccharopine dehydrogenase NADP binding domain-containing protein</fullName>
    </recommendedName>
</protein>
<feature type="domain" description="Saccharopine dehydrogenase NADP binding" evidence="3">
    <location>
        <begin position="10"/>
        <end position="140"/>
    </location>
</feature>
<dbReference type="SUPFAM" id="SSF51735">
    <property type="entry name" value="NAD(P)-binding Rossmann-fold domains"/>
    <property type="match status" value="1"/>
</dbReference>
<dbReference type="Proteomes" id="UP000799444">
    <property type="component" value="Unassembled WGS sequence"/>
</dbReference>
<evidence type="ECO:0000313" key="4">
    <source>
        <dbReference type="EMBL" id="KAF2734753.1"/>
    </source>
</evidence>
<dbReference type="AlphaFoldDB" id="A0A9P4R0V6"/>
<dbReference type="InterPro" id="IPR036291">
    <property type="entry name" value="NAD(P)-bd_dom_sf"/>
</dbReference>
<dbReference type="GO" id="GO:0005739">
    <property type="term" value="C:mitochondrion"/>
    <property type="evidence" value="ECO:0007669"/>
    <property type="project" value="TreeGrafter"/>
</dbReference>
<reference evidence="4" key="1">
    <citation type="journal article" date="2020" name="Stud. Mycol.">
        <title>101 Dothideomycetes genomes: a test case for predicting lifestyles and emergence of pathogens.</title>
        <authorList>
            <person name="Haridas S."/>
            <person name="Albert R."/>
            <person name="Binder M."/>
            <person name="Bloem J."/>
            <person name="Labutti K."/>
            <person name="Salamov A."/>
            <person name="Andreopoulos B."/>
            <person name="Baker S."/>
            <person name="Barry K."/>
            <person name="Bills G."/>
            <person name="Bluhm B."/>
            <person name="Cannon C."/>
            <person name="Castanera R."/>
            <person name="Culley D."/>
            <person name="Daum C."/>
            <person name="Ezra D."/>
            <person name="Gonzalez J."/>
            <person name="Henrissat B."/>
            <person name="Kuo A."/>
            <person name="Liang C."/>
            <person name="Lipzen A."/>
            <person name="Lutzoni F."/>
            <person name="Magnuson J."/>
            <person name="Mondo S."/>
            <person name="Nolan M."/>
            <person name="Ohm R."/>
            <person name="Pangilinan J."/>
            <person name="Park H.-J."/>
            <person name="Ramirez L."/>
            <person name="Alfaro M."/>
            <person name="Sun H."/>
            <person name="Tritt A."/>
            <person name="Yoshinaga Y."/>
            <person name="Zwiers L.-H."/>
            <person name="Turgeon B."/>
            <person name="Goodwin S."/>
            <person name="Spatafora J."/>
            <person name="Crous P."/>
            <person name="Grigoriev I."/>
        </authorList>
    </citation>
    <scope>NUCLEOTIDE SEQUENCE</scope>
    <source>
        <strain evidence="4">CBS 125425</strain>
    </source>
</reference>
<proteinExistence type="inferred from homology"/>
<organism evidence="4 5">
    <name type="scientific">Polyplosphaeria fusca</name>
    <dbReference type="NCBI Taxonomy" id="682080"/>
    <lineage>
        <taxon>Eukaryota</taxon>
        <taxon>Fungi</taxon>
        <taxon>Dikarya</taxon>
        <taxon>Ascomycota</taxon>
        <taxon>Pezizomycotina</taxon>
        <taxon>Dothideomycetes</taxon>
        <taxon>Pleosporomycetidae</taxon>
        <taxon>Pleosporales</taxon>
        <taxon>Tetraplosphaeriaceae</taxon>
        <taxon>Polyplosphaeria</taxon>
    </lineage>
</organism>
<dbReference type="OrthoDB" id="10268090at2759"/>
<sequence length="407" mass="43640">MKPSSAEFDIILLGATGYTGTICAEHITTHFPTSLKWAIAGRSPSRLESLQDRLIGLNQDRTPPKTILAGLTTDSIHSLVKQAHVVINGVGPYHRYSEPVVEACAAEGTHYVDFSTETPWIAEMVKRYDELAMSSGAIIIHAASMSSAPPDLLAWHMASKIKEASGKGTQSITASGKLTLSGMQGGSATTVLDSAQRYGVGWLLQPDPDCMVPKKPRPHQRPGEVPTHLGYRRHPDLGVLTRSIVGASNSAIVQRSSYLNPTVFGDNFRYTEHEPAASAVAAIVTYLFTNAAILLLALPIFRALLRRLSYEPGSGPDWKVSAKSESAIIEAIGVGQDGTKMRGKFVWKGSIVHISAMAATEAAGLLAARAKRGDLNGKSGMQTPSFLGMDLIEKLKDKGCEFSAEFA</sequence>
<keyword evidence="2" id="KW-0472">Membrane</keyword>
<dbReference type="PANTHER" id="PTHR12286">
    <property type="entry name" value="SACCHAROPINE DEHYDROGENASE-LIKE OXIDOREDUCTASE"/>
    <property type="match status" value="1"/>
</dbReference>
<name>A0A9P4R0V6_9PLEO</name>
<accession>A0A9P4R0V6</accession>
<evidence type="ECO:0000256" key="1">
    <source>
        <dbReference type="ARBA" id="ARBA00038048"/>
    </source>
</evidence>
<feature type="transmembrane region" description="Helical" evidence="2">
    <location>
        <begin position="279"/>
        <end position="301"/>
    </location>
</feature>
<dbReference type="GO" id="GO:0005886">
    <property type="term" value="C:plasma membrane"/>
    <property type="evidence" value="ECO:0007669"/>
    <property type="project" value="TreeGrafter"/>
</dbReference>
<evidence type="ECO:0000313" key="5">
    <source>
        <dbReference type="Proteomes" id="UP000799444"/>
    </source>
</evidence>
<keyword evidence="2" id="KW-0812">Transmembrane</keyword>
<dbReference type="GO" id="GO:0005811">
    <property type="term" value="C:lipid droplet"/>
    <property type="evidence" value="ECO:0007669"/>
    <property type="project" value="TreeGrafter"/>
</dbReference>
<dbReference type="InterPro" id="IPR051276">
    <property type="entry name" value="Saccharopine_DH-like_oxidrdct"/>
</dbReference>
<dbReference type="Pfam" id="PF03435">
    <property type="entry name" value="Sacchrp_dh_NADP"/>
    <property type="match status" value="1"/>
</dbReference>
<comment type="caution">
    <text evidence="4">The sequence shown here is derived from an EMBL/GenBank/DDBJ whole genome shotgun (WGS) entry which is preliminary data.</text>
</comment>
<comment type="similarity">
    <text evidence="1">Belongs to the saccharopine dehydrogenase family.</text>
</comment>